<evidence type="ECO:0000256" key="5">
    <source>
        <dbReference type="ARBA" id="ARBA00023136"/>
    </source>
</evidence>
<feature type="transmembrane region" description="Helical" evidence="6">
    <location>
        <begin position="717"/>
        <end position="736"/>
    </location>
</feature>
<dbReference type="Pfam" id="PF12704">
    <property type="entry name" value="MacB_PCD"/>
    <property type="match status" value="1"/>
</dbReference>
<evidence type="ECO:0000256" key="3">
    <source>
        <dbReference type="ARBA" id="ARBA00022692"/>
    </source>
</evidence>
<keyword evidence="3 6" id="KW-0812">Transmembrane</keyword>
<feature type="domain" description="MacB-like periplasmic core" evidence="8">
    <location>
        <begin position="20"/>
        <end position="237"/>
    </location>
</feature>
<dbReference type="EMBL" id="MORL01000025">
    <property type="protein sequence ID" value="OIN56295.1"/>
    <property type="molecule type" value="Genomic_DNA"/>
</dbReference>
<dbReference type="InterPro" id="IPR050250">
    <property type="entry name" value="Macrolide_Exporter_MacB"/>
</dbReference>
<keyword evidence="10" id="KW-1185">Reference proteome</keyword>
<feature type="domain" description="ABC3 transporter permease C-terminal" evidence="7">
    <location>
        <begin position="669"/>
        <end position="777"/>
    </location>
</feature>
<evidence type="ECO:0000259" key="8">
    <source>
        <dbReference type="Pfam" id="PF12704"/>
    </source>
</evidence>
<feature type="transmembrane region" description="Helical" evidence="6">
    <location>
        <begin position="370"/>
        <end position="393"/>
    </location>
</feature>
<reference evidence="9 10" key="1">
    <citation type="submission" date="2016-10" db="EMBL/GenBank/DDBJ databases">
        <title>Arsenicibacter rosenii gen. nov., sp. nov., an efficient arsenic-methylating bacterium isolated from an arsenic-contaminated paddy soil.</title>
        <authorList>
            <person name="Huang K."/>
        </authorList>
    </citation>
    <scope>NUCLEOTIDE SEQUENCE [LARGE SCALE GENOMIC DNA]</scope>
    <source>
        <strain evidence="9 10">SM-1</strain>
    </source>
</reference>
<dbReference type="GO" id="GO:0022857">
    <property type="term" value="F:transmembrane transporter activity"/>
    <property type="evidence" value="ECO:0007669"/>
    <property type="project" value="TreeGrafter"/>
</dbReference>
<dbReference type="RefSeq" id="WP_071506087.1">
    <property type="nucleotide sequence ID" value="NZ_MORL01000025.1"/>
</dbReference>
<evidence type="ECO:0000256" key="2">
    <source>
        <dbReference type="ARBA" id="ARBA00022475"/>
    </source>
</evidence>
<dbReference type="OrthoDB" id="5933722at2"/>
<dbReference type="InterPro" id="IPR025857">
    <property type="entry name" value="MacB_PCD"/>
</dbReference>
<dbReference type="PANTHER" id="PTHR30572:SF18">
    <property type="entry name" value="ABC-TYPE MACROLIDE FAMILY EXPORT SYSTEM PERMEASE COMPONENT 2"/>
    <property type="match status" value="1"/>
</dbReference>
<feature type="domain" description="ABC3 transporter permease C-terminal" evidence="7">
    <location>
        <begin position="282"/>
        <end position="398"/>
    </location>
</feature>
<keyword evidence="5 6" id="KW-0472">Membrane</keyword>
<proteinExistence type="predicted"/>
<gene>
    <name evidence="9" type="ORF">BLX24_25640</name>
</gene>
<evidence type="ECO:0000256" key="4">
    <source>
        <dbReference type="ARBA" id="ARBA00022989"/>
    </source>
</evidence>
<feature type="transmembrane region" description="Helical" evidence="6">
    <location>
        <begin position="327"/>
        <end position="350"/>
    </location>
</feature>
<dbReference type="AlphaFoldDB" id="A0A1S2VDD0"/>
<feature type="transmembrane region" description="Helical" evidence="6">
    <location>
        <begin position="751"/>
        <end position="774"/>
    </location>
</feature>
<dbReference type="GO" id="GO:0005886">
    <property type="term" value="C:plasma membrane"/>
    <property type="evidence" value="ECO:0007669"/>
    <property type="project" value="UniProtKB-SubCell"/>
</dbReference>
<sequence>MIRNYLKIAWRNLWKNKMFSFINIMGLALGMTCSLLITLWVQDELAMDRFHKNDQRLYRVMENQHYTGVINTYPSTPGILADNITKDIPEIKMASQMLWEESPLFTVGSTFEKEKGRYVQGDFLTMFSFGLAQGDPKTALKRPDGLVISKKLADKYFKGQNPIGKTIRIDNKDDVIVTGVLADIPEASSLKFDFLMSFDRWLKSNEWAKQWGNNGPRCYVLLAENTSIDKVNAKIKNYIKTKNKDSNVELFLQNYGESYLYGKWESGIQSGGRIEYVRIFSIVAIFILVIACINFMNLATARSVKRAKEVGIRKVVGAYRNSLIGQFIGESVLIAFLALFFSVMLVLILLPTFNTLTEKHLSFNITNPLLPALLIGLTLLTGLLSGSYPALFMSSLNPIIVLKGALKFKPSATLFRKGLVVFQFGLSIMLILGMIVIYRQLNFIQTKNLGYDRDNLLYMPLEGDLQKNFATFRQELSKEPGIRGVTCSQSDPLEVGSSTMGVTWPGKDTTQQILFSQNAVSYEYIKTMQIKLLGGREFSPEYGVDTSNYIINESTAKKMGYQTPEKAVGKQMTMWDKKGTIIGVMKNFHYNSLHENIEPLILRLQPKQENWGNVLVRAEAGKTREALASMEKVFKQFNPNFPFKYYFTDQEFANSYKAENTVSKLSNYFAFLAIFISCLGLFGLAAFTAEQRTKEIGVRKVLGASVPNLVGMLSKDFVKLVLIAAVISFPIAWYFLSGWLEKFAYRIDFEWWFFVAAAIIALAIALLTVSYQAIKAALIDPVKSLKSE</sequence>
<evidence type="ECO:0000256" key="1">
    <source>
        <dbReference type="ARBA" id="ARBA00004651"/>
    </source>
</evidence>
<evidence type="ECO:0000313" key="10">
    <source>
        <dbReference type="Proteomes" id="UP000181790"/>
    </source>
</evidence>
<dbReference type="InterPro" id="IPR003838">
    <property type="entry name" value="ABC3_permease_C"/>
</dbReference>
<organism evidence="9 10">
    <name type="scientific">Arsenicibacter rosenii</name>
    <dbReference type="NCBI Taxonomy" id="1750698"/>
    <lineage>
        <taxon>Bacteria</taxon>
        <taxon>Pseudomonadati</taxon>
        <taxon>Bacteroidota</taxon>
        <taxon>Cytophagia</taxon>
        <taxon>Cytophagales</taxon>
        <taxon>Spirosomataceae</taxon>
        <taxon>Arsenicibacter</taxon>
    </lineage>
</organism>
<protein>
    <recommendedName>
        <fullName evidence="11">ABC transporter permease</fullName>
    </recommendedName>
</protein>
<evidence type="ECO:0000259" key="7">
    <source>
        <dbReference type="Pfam" id="PF02687"/>
    </source>
</evidence>
<keyword evidence="2" id="KW-1003">Cell membrane</keyword>
<comment type="subcellular location">
    <subcellularLocation>
        <location evidence="1">Cell membrane</location>
        <topology evidence="1">Multi-pass membrane protein</topology>
    </subcellularLocation>
</comment>
<comment type="caution">
    <text evidence="9">The sequence shown here is derived from an EMBL/GenBank/DDBJ whole genome shotgun (WGS) entry which is preliminary data.</text>
</comment>
<evidence type="ECO:0000313" key="9">
    <source>
        <dbReference type="EMBL" id="OIN56295.1"/>
    </source>
</evidence>
<evidence type="ECO:0008006" key="11">
    <source>
        <dbReference type="Google" id="ProtNLM"/>
    </source>
</evidence>
<evidence type="ECO:0000256" key="6">
    <source>
        <dbReference type="SAM" id="Phobius"/>
    </source>
</evidence>
<dbReference type="PANTHER" id="PTHR30572">
    <property type="entry name" value="MEMBRANE COMPONENT OF TRANSPORTER-RELATED"/>
    <property type="match status" value="1"/>
</dbReference>
<accession>A0A1S2VDD0</accession>
<dbReference type="Pfam" id="PF02687">
    <property type="entry name" value="FtsX"/>
    <property type="match status" value="2"/>
</dbReference>
<feature type="transmembrane region" description="Helical" evidence="6">
    <location>
        <begin position="276"/>
        <end position="298"/>
    </location>
</feature>
<name>A0A1S2VDD0_9BACT</name>
<feature type="transmembrane region" description="Helical" evidence="6">
    <location>
        <begin position="668"/>
        <end position="689"/>
    </location>
</feature>
<feature type="transmembrane region" description="Helical" evidence="6">
    <location>
        <begin position="414"/>
        <end position="438"/>
    </location>
</feature>
<dbReference type="Proteomes" id="UP000181790">
    <property type="component" value="Unassembled WGS sequence"/>
</dbReference>
<feature type="transmembrane region" description="Helical" evidence="6">
    <location>
        <begin position="21"/>
        <end position="41"/>
    </location>
</feature>
<keyword evidence="4 6" id="KW-1133">Transmembrane helix</keyword>